<organism evidence="4 5">
    <name type="scientific">Caldicellulosiruptor saccharolyticus (strain ATCC 43494 / DSM 8903 / Tp8T 6331)</name>
    <dbReference type="NCBI Taxonomy" id="351627"/>
    <lineage>
        <taxon>Bacteria</taxon>
        <taxon>Bacillati</taxon>
        <taxon>Bacillota</taxon>
        <taxon>Bacillota incertae sedis</taxon>
        <taxon>Caldicellulosiruptorales</taxon>
        <taxon>Caldicellulosiruptoraceae</taxon>
        <taxon>Caldicellulosiruptor</taxon>
    </lineage>
</organism>
<dbReference type="InterPro" id="IPR053193">
    <property type="entry name" value="MetalloPDE_YfcE-like"/>
</dbReference>
<reference evidence="4 5" key="1">
    <citation type="journal article" date="2008" name="Appl. Environ. Microbiol.">
        <title>Hydrogenomics of the extremely thermophilic bacterium Caldicellulosiruptor saccharolyticus.</title>
        <authorList>
            <person name="van de Werken H.J."/>
            <person name="Verhaart M.R."/>
            <person name="VanFossen A.L."/>
            <person name="Willquist K."/>
            <person name="Lewis D.L."/>
            <person name="Nichols J.D."/>
            <person name="Goorissen H.P."/>
            <person name="Mongodin E.F."/>
            <person name="Nelson K.E."/>
            <person name="van Niel E.W."/>
            <person name="Stams A.J."/>
            <person name="Ward D.E."/>
            <person name="de Vos W.M."/>
            <person name="van der Oost J."/>
            <person name="Kelly R.M."/>
            <person name="Kengen S.W."/>
        </authorList>
    </citation>
    <scope>NUCLEOTIDE SEQUENCE [LARGE SCALE GENOMIC DNA]</scope>
    <source>
        <strain evidence="5">ATCC 43494 / DSM 8903 / Tp8T 6331</strain>
    </source>
</reference>
<dbReference type="EC" id="3.1.4.-" evidence="2"/>
<dbReference type="InterPro" id="IPR024654">
    <property type="entry name" value="Calcineurin-like_PHP_lpxH"/>
</dbReference>
<dbReference type="InterPro" id="IPR041802">
    <property type="entry name" value="MPP_YfcE"/>
</dbReference>
<dbReference type="KEGG" id="csc:Csac_0379"/>
<evidence type="ECO:0000256" key="1">
    <source>
        <dbReference type="ARBA" id="ARBA00008950"/>
    </source>
</evidence>
<dbReference type="EMBL" id="CP000679">
    <property type="protein sequence ID" value="ABP66019.1"/>
    <property type="molecule type" value="Genomic_DNA"/>
</dbReference>
<dbReference type="STRING" id="351627.Csac_0379"/>
<dbReference type="GO" id="GO:0046872">
    <property type="term" value="F:metal ion binding"/>
    <property type="evidence" value="ECO:0007669"/>
    <property type="project" value="UniProtKB-KW"/>
</dbReference>
<dbReference type="Pfam" id="PF12850">
    <property type="entry name" value="Metallophos_2"/>
    <property type="match status" value="1"/>
</dbReference>
<dbReference type="PANTHER" id="PTHR43165">
    <property type="entry name" value="METALLOPHOSPHOESTERASE"/>
    <property type="match status" value="1"/>
</dbReference>
<dbReference type="InterPro" id="IPR029052">
    <property type="entry name" value="Metallo-depent_PP-like"/>
</dbReference>
<protein>
    <recommendedName>
        <fullName evidence="2">Phosphoesterase</fullName>
        <ecNumber evidence="2">3.1.4.-</ecNumber>
    </recommendedName>
</protein>
<dbReference type="SUPFAM" id="SSF56300">
    <property type="entry name" value="Metallo-dependent phosphatases"/>
    <property type="match status" value="1"/>
</dbReference>
<keyword evidence="5" id="KW-1185">Reference proteome</keyword>
<name>A4XGI4_CALS8</name>
<dbReference type="Gene3D" id="3.60.21.10">
    <property type="match status" value="1"/>
</dbReference>
<evidence type="ECO:0000256" key="2">
    <source>
        <dbReference type="RuleBase" id="RU362039"/>
    </source>
</evidence>
<dbReference type="GO" id="GO:0016787">
    <property type="term" value="F:hydrolase activity"/>
    <property type="evidence" value="ECO:0007669"/>
    <property type="project" value="UniProtKB-UniRule"/>
</dbReference>
<feature type="domain" description="Calcineurin-like phosphoesterase" evidence="3">
    <location>
        <begin position="3"/>
        <end position="164"/>
    </location>
</feature>
<dbReference type="NCBIfam" id="NF006988">
    <property type="entry name" value="PRK09453.1"/>
    <property type="match status" value="1"/>
</dbReference>
<dbReference type="PANTHER" id="PTHR43165:SF1">
    <property type="entry name" value="PHOSPHODIESTERASE MJ0936"/>
    <property type="match status" value="1"/>
</dbReference>
<evidence type="ECO:0000259" key="3">
    <source>
        <dbReference type="Pfam" id="PF12850"/>
    </source>
</evidence>
<proteinExistence type="inferred from homology"/>
<accession>A4XGI4</accession>
<dbReference type="Proteomes" id="UP000000256">
    <property type="component" value="Chromosome"/>
</dbReference>
<dbReference type="CDD" id="cd00841">
    <property type="entry name" value="MPP_YfcE"/>
    <property type="match status" value="1"/>
</dbReference>
<dbReference type="AlphaFoldDB" id="A4XGI4"/>
<sequence>MKLKIGVISDTHGDYKSWEKAWWFLKDTEVIFHAGDVLYHGPRNPIPEGYNPKELSNALNTCPIPLVIAQGNCDAFVDQMMLDIPIQTPYVFSVIYGKKFMVQHGHDISDEEISRLVQRYKLDFFIIGHTHIPLLKKVGNCVLINPGSTSLSKREDKTNSIGIIDDEKVQIINLETGKEILVLEID</sequence>
<dbReference type="eggNOG" id="COG0622">
    <property type="taxonomic scope" value="Bacteria"/>
</dbReference>
<comment type="similarity">
    <text evidence="1 2">Belongs to the metallophosphoesterase superfamily. YfcE family.</text>
</comment>
<dbReference type="NCBIfam" id="TIGR00040">
    <property type="entry name" value="yfcE"/>
    <property type="match status" value="1"/>
</dbReference>
<gene>
    <name evidence="4" type="ordered locus">Csac_0379</name>
</gene>
<evidence type="ECO:0000313" key="4">
    <source>
        <dbReference type="EMBL" id="ABP66019.1"/>
    </source>
</evidence>
<evidence type="ECO:0000313" key="5">
    <source>
        <dbReference type="Proteomes" id="UP000000256"/>
    </source>
</evidence>
<dbReference type="HOGENOM" id="CLU_063749_1_1_9"/>
<comment type="cofactor">
    <cofactor evidence="2">
        <name>a divalent metal cation</name>
        <dbReference type="ChEBI" id="CHEBI:60240"/>
    </cofactor>
</comment>
<keyword evidence="2" id="KW-0479">Metal-binding</keyword>
<dbReference type="InterPro" id="IPR000979">
    <property type="entry name" value="Phosphodiesterase_MJ0936/Vps29"/>
</dbReference>